<dbReference type="Gene3D" id="3.50.30.10">
    <property type="entry name" value="Phosphohistidine domain"/>
    <property type="match status" value="1"/>
</dbReference>
<evidence type="ECO:0000259" key="1">
    <source>
        <dbReference type="Pfam" id="PF00391"/>
    </source>
</evidence>
<proteinExistence type="predicted"/>
<dbReference type="InterPro" id="IPR051549">
    <property type="entry name" value="PEP_Utilizing_Enz"/>
</dbReference>
<reference evidence="2 3" key="1">
    <citation type="journal article" date="2015" name="Nature">
        <title>rRNA introns, odd ribosomes, and small enigmatic genomes across a large radiation of phyla.</title>
        <authorList>
            <person name="Brown C.T."/>
            <person name="Hug L.A."/>
            <person name="Thomas B.C."/>
            <person name="Sharon I."/>
            <person name="Castelle C.J."/>
            <person name="Singh A."/>
            <person name="Wilkins M.J."/>
            <person name="Williams K.H."/>
            <person name="Banfield J.F."/>
        </authorList>
    </citation>
    <scope>NUCLEOTIDE SEQUENCE [LARGE SCALE GENOMIC DNA]</scope>
</reference>
<sequence>MPLLCGVPVPAQVGSILTETGGLTSHAAIVARELKKPCVVGIKNLIATLKDGDLVEVDADKGVVKIVK</sequence>
<dbReference type="PANTHER" id="PTHR43615:SF1">
    <property type="entry name" value="PPDK_N DOMAIN-CONTAINING PROTEIN"/>
    <property type="match status" value="1"/>
</dbReference>
<dbReference type="GO" id="GO:0016772">
    <property type="term" value="F:transferase activity, transferring phosphorus-containing groups"/>
    <property type="evidence" value="ECO:0007669"/>
    <property type="project" value="InterPro"/>
</dbReference>
<dbReference type="Pfam" id="PF00391">
    <property type="entry name" value="PEP-utilizers"/>
    <property type="match status" value="1"/>
</dbReference>
<dbReference type="EMBL" id="LCCW01000024">
    <property type="protein sequence ID" value="KKS41640.1"/>
    <property type="molecule type" value="Genomic_DNA"/>
</dbReference>
<feature type="domain" description="PEP-utilising enzyme mobile" evidence="1">
    <location>
        <begin position="11"/>
        <end position="62"/>
    </location>
</feature>
<dbReference type="AlphaFoldDB" id="A0A0G0YYJ5"/>
<organism evidence="2 3">
    <name type="scientific">Candidatus Kuenenbacteria bacterium GW2011_GWA2_42_15</name>
    <dbReference type="NCBI Taxonomy" id="1618677"/>
    <lineage>
        <taxon>Bacteria</taxon>
        <taxon>Candidatus Kueneniibacteriota</taxon>
    </lineage>
</organism>
<dbReference type="PROSITE" id="PS00370">
    <property type="entry name" value="PEP_ENZYMES_PHOS_SITE"/>
    <property type="match status" value="1"/>
</dbReference>
<evidence type="ECO:0000313" key="3">
    <source>
        <dbReference type="Proteomes" id="UP000034516"/>
    </source>
</evidence>
<gene>
    <name evidence="2" type="ORF">UV02_C0024G0012</name>
</gene>
<evidence type="ECO:0000313" key="2">
    <source>
        <dbReference type="EMBL" id="KKS41640.1"/>
    </source>
</evidence>
<dbReference type="PANTHER" id="PTHR43615">
    <property type="entry name" value="PHOSPHOENOLPYRUVATE SYNTHASE-RELATED"/>
    <property type="match status" value="1"/>
</dbReference>
<dbReference type="InterPro" id="IPR018274">
    <property type="entry name" value="PEP_util_AS"/>
</dbReference>
<dbReference type="SUPFAM" id="SSF52009">
    <property type="entry name" value="Phosphohistidine domain"/>
    <property type="match status" value="1"/>
</dbReference>
<dbReference type="InterPro" id="IPR036637">
    <property type="entry name" value="Phosphohistidine_dom_sf"/>
</dbReference>
<protein>
    <submittedName>
        <fullName evidence="2">PEP-utilizing enzyme, mobile domain protein</fullName>
    </submittedName>
</protein>
<accession>A0A0G0YYJ5</accession>
<dbReference type="Proteomes" id="UP000034516">
    <property type="component" value="Unassembled WGS sequence"/>
</dbReference>
<name>A0A0G0YYJ5_9BACT</name>
<dbReference type="InterPro" id="IPR008279">
    <property type="entry name" value="PEP-util_enz_mobile_dom"/>
</dbReference>
<comment type="caution">
    <text evidence="2">The sequence shown here is derived from an EMBL/GenBank/DDBJ whole genome shotgun (WGS) entry which is preliminary data.</text>
</comment>